<keyword evidence="2 3" id="KW-0456">Lyase</keyword>
<evidence type="ECO:0000256" key="1">
    <source>
        <dbReference type="ARBA" id="ARBA00008584"/>
    </source>
</evidence>
<evidence type="ECO:0000256" key="5">
    <source>
        <dbReference type="PIRSR" id="PIRSR024851-51"/>
    </source>
</evidence>
<evidence type="ECO:0000256" key="2">
    <source>
        <dbReference type="ARBA" id="ARBA00023239"/>
    </source>
</evidence>
<gene>
    <name evidence="7" type="ORF">BN869_000000925_1</name>
</gene>
<dbReference type="SUPFAM" id="SSF54427">
    <property type="entry name" value="NTF2-like"/>
    <property type="match status" value="1"/>
</dbReference>
<name>A0A0B7JQA6_BIOOC</name>
<dbReference type="Pfam" id="PF02982">
    <property type="entry name" value="Scytalone_dh"/>
    <property type="match status" value="1"/>
</dbReference>
<feature type="binding site" evidence="5">
    <location>
        <position position="28"/>
    </location>
    <ligand>
        <name>substrate</name>
    </ligand>
</feature>
<dbReference type="Gene3D" id="3.10.450.50">
    <property type="match status" value="1"/>
</dbReference>
<dbReference type="InterPro" id="IPR004235">
    <property type="entry name" value="Scytalone_dehydratase"/>
</dbReference>
<reference evidence="7" key="1">
    <citation type="submission" date="2015-01" db="EMBL/GenBank/DDBJ databases">
        <authorList>
            <person name="Durling Mikael"/>
        </authorList>
    </citation>
    <scope>NUCLEOTIDE SEQUENCE</scope>
</reference>
<evidence type="ECO:0000256" key="4">
    <source>
        <dbReference type="PIRSR" id="PIRSR024851-50"/>
    </source>
</evidence>
<organism evidence="7">
    <name type="scientific">Bionectria ochroleuca</name>
    <name type="common">Gliocladium roseum</name>
    <dbReference type="NCBI Taxonomy" id="29856"/>
    <lineage>
        <taxon>Eukaryota</taxon>
        <taxon>Fungi</taxon>
        <taxon>Dikarya</taxon>
        <taxon>Ascomycota</taxon>
        <taxon>Pezizomycotina</taxon>
        <taxon>Sordariomycetes</taxon>
        <taxon>Hypocreomycetidae</taxon>
        <taxon>Hypocreales</taxon>
        <taxon>Bionectriaceae</taxon>
        <taxon>Clonostachys</taxon>
    </lineage>
</organism>
<evidence type="ECO:0000313" key="7">
    <source>
        <dbReference type="EMBL" id="CEO44870.1"/>
    </source>
</evidence>
<dbReference type="InterPro" id="IPR032710">
    <property type="entry name" value="NTF2-like_dom_sf"/>
</dbReference>
<feature type="domain" description="Scytalone dehydratase-like" evidence="6">
    <location>
        <begin position="17"/>
        <end position="161"/>
    </location>
</feature>
<protein>
    <recommendedName>
        <fullName evidence="6">Scytalone dehydratase-like domain-containing protein</fullName>
    </recommendedName>
</protein>
<dbReference type="PIRSF" id="PIRSF024851">
    <property type="entry name" value="SCD1"/>
    <property type="match status" value="1"/>
</dbReference>
<feature type="active site" evidence="4">
    <location>
        <position position="109"/>
    </location>
</feature>
<evidence type="ECO:0000256" key="3">
    <source>
        <dbReference type="PIRNR" id="PIRNR024851"/>
    </source>
</evidence>
<evidence type="ECO:0000259" key="6">
    <source>
        <dbReference type="Pfam" id="PF02982"/>
    </source>
</evidence>
<feature type="active site" evidence="4">
    <location>
        <position position="83"/>
    </location>
</feature>
<dbReference type="AlphaFoldDB" id="A0A0B7JQA6"/>
<accession>A0A0B7JQA6</accession>
<feature type="binding site" evidence="5">
    <location>
        <position position="48"/>
    </location>
    <ligand>
        <name>substrate</name>
    </ligand>
</feature>
<dbReference type="EMBL" id="CDPU01000001">
    <property type="protein sequence ID" value="CEO44870.1"/>
    <property type="molecule type" value="Genomic_DNA"/>
</dbReference>
<sequence>MACPKPKASTLLYAKGCEEALFEWAESYDTKDWGRLANCIAPTLRIDYRSVMSKIWEEMPANDFVQLASNPHFLGNPLIKTQHFIGGAKLWIKNSSTSITSCQQMRVAHQKYEDESLTRVAFKGHAHGISCILYTKVDNVWKLAGIEPRIRWGEYDVDKIFH</sequence>
<proteinExistence type="inferred from homology"/>
<comment type="similarity">
    <text evidence="1 3">Belongs to the scytalone dehydratase family.</text>
</comment>
<dbReference type="InterPro" id="IPR049884">
    <property type="entry name" value="Scytalone_dh"/>
</dbReference>
<dbReference type="GO" id="GO:0006582">
    <property type="term" value="P:melanin metabolic process"/>
    <property type="evidence" value="ECO:0007669"/>
    <property type="project" value="InterPro"/>
</dbReference>
<dbReference type="GO" id="GO:0030411">
    <property type="term" value="F:scytalone dehydratase activity"/>
    <property type="evidence" value="ECO:0007669"/>
    <property type="project" value="InterPro"/>
</dbReference>